<feature type="transmembrane region" description="Helical" evidence="1">
    <location>
        <begin position="152"/>
        <end position="173"/>
    </location>
</feature>
<keyword evidence="2" id="KW-0496">Mitochondrion</keyword>
<evidence type="ECO:0000256" key="1">
    <source>
        <dbReference type="SAM" id="Phobius"/>
    </source>
</evidence>
<gene>
    <name evidence="2" type="primary">ND6</name>
</gene>
<evidence type="ECO:0000313" key="2">
    <source>
        <dbReference type="EMBL" id="ANH79476.1"/>
    </source>
</evidence>
<sequence>MMKILNIQMSMMFLTSIFMMLMYSFISHYNKMHPLIMISILLMILISSSLNLSIYMNNHWFSYIMFLIIVGGMMVIFLYFISFINNMKTSIKWKFLKNLPQKLLMTLLSIMYLYHSFNLNTWSLKFNEISSIYKMSNYNDNLTMMYLYPKNFSTMMSMIYLLISLTIIVKICLNKKIMLRKFN</sequence>
<feature type="transmembrane region" description="Helical" evidence="1">
    <location>
        <begin position="103"/>
        <end position="124"/>
    </location>
</feature>
<dbReference type="EMBL" id="KX066374">
    <property type="protein sequence ID" value="ANH79476.1"/>
    <property type="molecule type" value="Genomic_DNA"/>
</dbReference>
<proteinExistence type="predicted"/>
<keyword evidence="1" id="KW-0812">Transmembrane</keyword>
<feature type="transmembrane region" description="Helical" evidence="1">
    <location>
        <begin position="6"/>
        <end position="26"/>
    </location>
</feature>
<dbReference type="AlphaFoldDB" id="A0A1X9HYE1"/>
<reference evidence="2" key="1">
    <citation type="submission" date="2016-04" db="EMBL/GenBank/DDBJ databases">
        <title>Sequencing and characterization of the Eurytoma sp. (Hymenoptera: Eurytomidae) mitochondrial genome.</title>
        <authorList>
            <person name="Su T."/>
            <person name="Huang D."/>
            <person name="Wu Y."/>
            <person name="He B."/>
            <person name="Tu L."/>
            <person name="Zhu C."/>
        </authorList>
    </citation>
    <scope>NUCLEOTIDE SEQUENCE</scope>
</reference>
<feature type="transmembrane region" description="Helical" evidence="1">
    <location>
        <begin position="60"/>
        <end position="82"/>
    </location>
</feature>
<name>A0A1X9HYE1_9HYME</name>
<protein>
    <submittedName>
        <fullName evidence="2">NADH dehydrogenase subunit 6</fullName>
    </submittedName>
</protein>
<geneLocation type="mitochondrion" evidence="2"/>
<accession>A0A1X9HYE1</accession>
<keyword evidence="1" id="KW-0472">Membrane</keyword>
<organism evidence="2">
    <name type="scientific">Eurytoma sp. TJS-2016</name>
    <dbReference type="NCBI Taxonomy" id="1855182"/>
    <lineage>
        <taxon>Eukaryota</taxon>
        <taxon>Metazoa</taxon>
        <taxon>Ecdysozoa</taxon>
        <taxon>Arthropoda</taxon>
        <taxon>Hexapoda</taxon>
        <taxon>Insecta</taxon>
        <taxon>Pterygota</taxon>
        <taxon>Neoptera</taxon>
        <taxon>Endopterygota</taxon>
        <taxon>Hymenoptera</taxon>
        <taxon>Apocrita</taxon>
        <taxon>Proctotrupomorpha</taxon>
        <taxon>Chalcidoidea</taxon>
        <taxon>Eurytomidae</taxon>
        <taxon>Eurytominae</taxon>
        <taxon>Eurytoma</taxon>
    </lineage>
</organism>
<keyword evidence="1" id="KW-1133">Transmembrane helix</keyword>
<feature type="transmembrane region" description="Helical" evidence="1">
    <location>
        <begin position="35"/>
        <end position="54"/>
    </location>
</feature>